<evidence type="ECO:0000256" key="7">
    <source>
        <dbReference type="ARBA" id="ARBA00023163"/>
    </source>
</evidence>
<dbReference type="SUPFAM" id="SSF57903">
    <property type="entry name" value="FYVE/PHD zinc finger"/>
    <property type="match status" value="2"/>
</dbReference>
<name>A0A8S1GVQ5_9PELO</name>
<dbReference type="PANTHER" id="PTHR45888:SF4">
    <property type="entry name" value="PHD FINGER PROTEIN 10"/>
    <property type="match status" value="1"/>
</dbReference>
<dbReference type="Proteomes" id="UP000835052">
    <property type="component" value="Unassembled WGS sequence"/>
</dbReference>
<dbReference type="CDD" id="cd15529">
    <property type="entry name" value="PHD2_PHF10"/>
    <property type="match status" value="1"/>
</dbReference>
<dbReference type="SMART" id="SM00249">
    <property type="entry name" value="PHD"/>
    <property type="match status" value="2"/>
</dbReference>
<evidence type="ECO:0000256" key="2">
    <source>
        <dbReference type="ARBA" id="ARBA00022723"/>
    </source>
</evidence>
<evidence type="ECO:0000256" key="8">
    <source>
        <dbReference type="ARBA" id="ARBA00023242"/>
    </source>
</evidence>
<dbReference type="OrthoDB" id="1903104at2759"/>
<dbReference type="Pfam" id="PF00628">
    <property type="entry name" value="PHD"/>
    <property type="match status" value="2"/>
</dbReference>
<keyword evidence="4 9" id="KW-0863">Zinc-finger</keyword>
<keyword evidence="2" id="KW-0479">Metal-binding</keyword>
<dbReference type="Gene3D" id="3.30.40.10">
    <property type="entry name" value="Zinc/RING finger domain, C3HC4 (zinc finger)"/>
    <property type="match status" value="1"/>
</dbReference>
<dbReference type="PANTHER" id="PTHR45888">
    <property type="entry name" value="HL01030P-RELATED"/>
    <property type="match status" value="1"/>
</dbReference>
<evidence type="ECO:0000313" key="13">
    <source>
        <dbReference type="Proteomes" id="UP000835052"/>
    </source>
</evidence>
<dbReference type="InterPro" id="IPR019787">
    <property type="entry name" value="Znf_PHD-finger"/>
</dbReference>
<keyword evidence="3" id="KW-0677">Repeat</keyword>
<keyword evidence="13" id="KW-1185">Reference proteome</keyword>
<sequence length="495" mass="56238">MNGEGAPEERESCSSLEALMEADPLGEQLTPNGEATTSDDFAESPMKEVDNSELPIEEEEQGEEKTEESVGNGGSQVQMAAPTRNLNRIITADVTHKVVQPGDVIDYEWPPKSGDKWFLQEQIGELLDIKSFSRKFPDLTRRKVTIEERDFLISIFRVNDLLNETQLRDLTAMRSVEILDLMANDYAPIYQEYKKATSAREKALMAEKAKEMEAIRNDSKKLAELREKSMKSAMEFNKEMQQARRVERKQFWDIQTNILQSRATFWKKMKPEATRPHPYSCALVQGQFQNYYRKYSRDELLRLPLSTIVDGEHLYPVERDRSPPPIHLTEKDVAAAGGASEGAGITVKQELMAMMTPKTEVVRKSSTTTLTKVSTCEICSETDEEPFISCAACGANSHTDCLEMTDEMLEVVKTYAWNCVDCRKCTLCHKPDKEEHIMFCDRCDRGYHTFCVGVKEAPQGKWICTTHCNVPEKKTPTRPIRNSMSRRGSAVVLQK</sequence>
<evidence type="ECO:0000259" key="11">
    <source>
        <dbReference type="PROSITE" id="PS50016"/>
    </source>
</evidence>
<dbReference type="AlphaFoldDB" id="A0A8S1GVQ5"/>
<feature type="domain" description="PHD-type" evidence="11">
    <location>
        <begin position="373"/>
        <end position="425"/>
    </location>
</feature>
<accession>A0A8S1GVQ5</accession>
<dbReference type="EMBL" id="CAJGYM010000005">
    <property type="protein sequence ID" value="CAD6186803.1"/>
    <property type="molecule type" value="Genomic_DNA"/>
</dbReference>
<evidence type="ECO:0000313" key="12">
    <source>
        <dbReference type="EMBL" id="CAD6186803.1"/>
    </source>
</evidence>
<evidence type="ECO:0000256" key="1">
    <source>
        <dbReference type="ARBA" id="ARBA00004123"/>
    </source>
</evidence>
<feature type="region of interest" description="Disordered" evidence="10">
    <location>
        <begin position="475"/>
        <end position="495"/>
    </location>
</feature>
<feature type="region of interest" description="Disordered" evidence="10">
    <location>
        <begin position="1"/>
        <end position="77"/>
    </location>
</feature>
<dbReference type="GO" id="GO:0005634">
    <property type="term" value="C:nucleus"/>
    <property type="evidence" value="ECO:0007669"/>
    <property type="project" value="UniProtKB-SubCell"/>
</dbReference>
<evidence type="ECO:0000256" key="10">
    <source>
        <dbReference type="SAM" id="MobiDB-lite"/>
    </source>
</evidence>
<evidence type="ECO:0000256" key="5">
    <source>
        <dbReference type="ARBA" id="ARBA00022833"/>
    </source>
</evidence>
<evidence type="ECO:0000256" key="3">
    <source>
        <dbReference type="ARBA" id="ARBA00022737"/>
    </source>
</evidence>
<keyword evidence="5" id="KW-0862">Zinc</keyword>
<keyword evidence="6" id="KW-0805">Transcription regulation</keyword>
<gene>
    <name evidence="12" type="ORF">CAUJ_LOCUS2722</name>
</gene>
<dbReference type="InterPro" id="IPR001965">
    <property type="entry name" value="Znf_PHD"/>
</dbReference>
<evidence type="ECO:0000256" key="9">
    <source>
        <dbReference type="PROSITE-ProRule" id="PRU00146"/>
    </source>
</evidence>
<evidence type="ECO:0000256" key="6">
    <source>
        <dbReference type="ARBA" id="ARBA00023015"/>
    </source>
</evidence>
<proteinExistence type="predicted"/>
<dbReference type="GO" id="GO:0008270">
    <property type="term" value="F:zinc ion binding"/>
    <property type="evidence" value="ECO:0007669"/>
    <property type="project" value="UniProtKB-KW"/>
</dbReference>
<comment type="caution">
    <text evidence="12">The sequence shown here is derived from an EMBL/GenBank/DDBJ whole genome shotgun (WGS) entry which is preliminary data.</text>
</comment>
<evidence type="ECO:0000256" key="4">
    <source>
        <dbReference type="ARBA" id="ARBA00022771"/>
    </source>
</evidence>
<dbReference type="CDD" id="cd21085">
    <property type="entry name" value="WH_NTD_PHF10"/>
    <property type="match status" value="1"/>
</dbReference>
<dbReference type="InterPro" id="IPR013083">
    <property type="entry name" value="Znf_RING/FYVE/PHD"/>
</dbReference>
<feature type="domain" description="PHD-type" evidence="11">
    <location>
        <begin position="422"/>
        <end position="470"/>
    </location>
</feature>
<feature type="compositionally biased region" description="Polar residues" evidence="10">
    <location>
        <begin position="29"/>
        <end position="39"/>
    </location>
</feature>
<keyword evidence="8" id="KW-0539">Nucleus</keyword>
<protein>
    <recommendedName>
        <fullName evidence="11">PHD-type domain-containing protein</fullName>
    </recommendedName>
</protein>
<comment type="subcellular location">
    <subcellularLocation>
        <location evidence="1">Nucleus</location>
    </subcellularLocation>
</comment>
<dbReference type="PROSITE" id="PS50016">
    <property type="entry name" value="ZF_PHD_2"/>
    <property type="match status" value="2"/>
</dbReference>
<dbReference type="InterPro" id="IPR011011">
    <property type="entry name" value="Znf_FYVE_PHD"/>
</dbReference>
<organism evidence="12 13">
    <name type="scientific">Caenorhabditis auriculariae</name>
    <dbReference type="NCBI Taxonomy" id="2777116"/>
    <lineage>
        <taxon>Eukaryota</taxon>
        <taxon>Metazoa</taxon>
        <taxon>Ecdysozoa</taxon>
        <taxon>Nematoda</taxon>
        <taxon>Chromadorea</taxon>
        <taxon>Rhabditida</taxon>
        <taxon>Rhabditina</taxon>
        <taxon>Rhabditomorpha</taxon>
        <taxon>Rhabditoidea</taxon>
        <taxon>Rhabditidae</taxon>
        <taxon>Peloderinae</taxon>
        <taxon>Caenorhabditis</taxon>
    </lineage>
</organism>
<reference evidence="12" key="1">
    <citation type="submission" date="2020-10" db="EMBL/GenBank/DDBJ databases">
        <authorList>
            <person name="Kikuchi T."/>
        </authorList>
    </citation>
    <scope>NUCLEOTIDE SEQUENCE</scope>
    <source>
        <strain evidence="12">NKZ352</strain>
    </source>
</reference>
<keyword evidence="7" id="KW-0804">Transcription</keyword>